<proteinExistence type="predicted"/>
<keyword evidence="2" id="KW-0418">Kinase</keyword>
<feature type="transmembrane region" description="Helical" evidence="1">
    <location>
        <begin position="74"/>
        <end position="92"/>
    </location>
</feature>
<name>A0ABY8BXU0_9MICO</name>
<keyword evidence="1" id="KW-0472">Membrane</keyword>
<organism evidence="2 3">
    <name type="scientific">Microbacterium horticulturae</name>
    <dbReference type="NCBI Taxonomy" id="3028316"/>
    <lineage>
        <taxon>Bacteria</taxon>
        <taxon>Bacillati</taxon>
        <taxon>Actinomycetota</taxon>
        <taxon>Actinomycetes</taxon>
        <taxon>Micrococcales</taxon>
        <taxon>Microbacteriaceae</taxon>
        <taxon>Microbacterium</taxon>
    </lineage>
</organism>
<evidence type="ECO:0000313" key="2">
    <source>
        <dbReference type="EMBL" id="WEG07845.1"/>
    </source>
</evidence>
<sequence>MQTNPAARVAAIVLGLQALGILALAVWQIIALGEGDSVSIASGIALLVLTLVGAVAVGAFAVGVARGISWGRSGGIVTQLLILAVALGAATGGYAHPLIGLAIAVVGVVGLVPLILDVRRAGAERRADDASNDGGRR</sequence>
<feature type="transmembrane region" description="Helical" evidence="1">
    <location>
        <begin position="98"/>
        <end position="116"/>
    </location>
</feature>
<dbReference type="Proteomes" id="UP001214553">
    <property type="component" value="Chromosome"/>
</dbReference>
<protein>
    <submittedName>
        <fullName evidence="2">Histidine kinase</fullName>
    </submittedName>
</protein>
<evidence type="ECO:0000313" key="3">
    <source>
        <dbReference type="Proteomes" id="UP001214553"/>
    </source>
</evidence>
<feature type="transmembrane region" description="Helical" evidence="1">
    <location>
        <begin position="12"/>
        <end position="32"/>
    </location>
</feature>
<dbReference type="GO" id="GO:0016301">
    <property type="term" value="F:kinase activity"/>
    <property type="evidence" value="ECO:0007669"/>
    <property type="project" value="UniProtKB-KW"/>
</dbReference>
<keyword evidence="2" id="KW-0808">Transferase</keyword>
<accession>A0ABY8BXU0</accession>
<feature type="transmembrane region" description="Helical" evidence="1">
    <location>
        <begin position="38"/>
        <end position="62"/>
    </location>
</feature>
<reference evidence="2 3" key="1">
    <citation type="submission" date="2023-03" db="EMBL/GenBank/DDBJ databases">
        <title>Genome sequence of Microbacterium sp. KACC 23027.</title>
        <authorList>
            <person name="Kim S."/>
            <person name="Heo J."/>
            <person name="Kwon S.-W."/>
        </authorList>
    </citation>
    <scope>NUCLEOTIDE SEQUENCE [LARGE SCALE GENOMIC DNA]</scope>
    <source>
        <strain evidence="2 3">KACC 23027</strain>
    </source>
</reference>
<evidence type="ECO:0000256" key="1">
    <source>
        <dbReference type="SAM" id="Phobius"/>
    </source>
</evidence>
<keyword evidence="3" id="KW-1185">Reference proteome</keyword>
<gene>
    <name evidence="2" type="ORF">PU630_11390</name>
</gene>
<dbReference type="EMBL" id="CP119108">
    <property type="protein sequence ID" value="WEG07845.1"/>
    <property type="molecule type" value="Genomic_DNA"/>
</dbReference>
<keyword evidence="1" id="KW-0812">Transmembrane</keyword>
<dbReference type="RefSeq" id="WP_275277184.1">
    <property type="nucleotide sequence ID" value="NZ_CP119108.1"/>
</dbReference>
<keyword evidence="1" id="KW-1133">Transmembrane helix</keyword>